<dbReference type="EMBL" id="MFTL01000024">
    <property type="protein sequence ID" value="OGI61289.1"/>
    <property type="molecule type" value="Genomic_DNA"/>
</dbReference>
<dbReference type="AlphaFoldDB" id="A0A1F6UVB8"/>
<evidence type="ECO:0000256" key="1">
    <source>
        <dbReference type="SAM" id="Phobius"/>
    </source>
</evidence>
<name>A0A1F6UVB8_9BACT</name>
<dbReference type="InterPro" id="IPR014756">
    <property type="entry name" value="Ig_E-set"/>
</dbReference>
<protein>
    <recommendedName>
        <fullName evidence="4">IPT/TIG domain-containing protein</fullName>
    </recommendedName>
</protein>
<accession>A0A1F6UVB8</accession>
<reference evidence="2 3" key="1">
    <citation type="journal article" date="2016" name="Nat. Commun.">
        <title>Thousands of microbial genomes shed light on interconnected biogeochemical processes in an aquifer system.</title>
        <authorList>
            <person name="Anantharaman K."/>
            <person name="Brown C.T."/>
            <person name="Hug L.A."/>
            <person name="Sharon I."/>
            <person name="Castelle C.J."/>
            <person name="Probst A.J."/>
            <person name="Thomas B.C."/>
            <person name="Singh A."/>
            <person name="Wilkins M.J."/>
            <person name="Karaoz U."/>
            <person name="Brodie E.L."/>
            <person name="Williams K.H."/>
            <person name="Hubbard S.S."/>
            <person name="Banfield J.F."/>
        </authorList>
    </citation>
    <scope>NUCLEOTIDE SEQUENCE [LARGE SCALE GENOMIC DNA]</scope>
</reference>
<dbReference type="Proteomes" id="UP000182253">
    <property type="component" value="Unassembled WGS sequence"/>
</dbReference>
<gene>
    <name evidence="2" type="ORF">A2645_01810</name>
</gene>
<evidence type="ECO:0000313" key="3">
    <source>
        <dbReference type="Proteomes" id="UP000182253"/>
    </source>
</evidence>
<sequence length="374" mass="41377">MKTPLHITSINHTHKDKGDGGFIIYIYGPSFSPLSEGAKAFWIEENKETVLETEYVSQTELKSAIPAPLLAKSGVFGIKVKDGDKESNVLEFYVGTPVPTITKVIPGKKTMNPNQTKTMTIYVNGTHFLPDAVILAEGEPVKAVRMNSRAVVAELPAEYIKKAQKITITAFNPGTEADESNLMTVEIFDPAAIREEEPNGNQNQNQNIGANKFMNWLNKHWFSTLILALILFLIGLVCRECSGDKKEAPKEEAKKSKTEVKKADTERYLTPEKGIIDLSILEPGEKGILWLDTAGYTIIESIENGKPIKWWGFEIEPNSKVLRKFSSPSGVVVDTIVTSADIQLGANARFYFKGVGGNDDGHVDFIIRRCPCED</sequence>
<dbReference type="STRING" id="1801735.A2645_01810"/>
<keyword evidence="1" id="KW-0812">Transmembrane</keyword>
<evidence type="ECO:0000313" key="2">
    <source>
        <dbReference type="EMBL" id="OGI61289.1"/>
    </source>
</evidence>
<feature type="transmembrane region" description="Helical" evidence="1">
    <location>
        <begin position="221"/>
        <end position="238"/>
    </location>
</feature>
<dbReference type="SUPFAM" id="SSF81296">
    <property type="entry name" value="E set domains"/>
    <property type="match status" value="1"/>
</dbReference>
<organism evidence="2 3">
    <name type="scientific">Candidatus Nomurabacteria bacterium RIFCSPHIGHO2_01_FULL_39_9</name>
    <dbReference type="NCBI Taxonomy" id="1801735"/>
    <lineage>
        <taxon>Bacteria</taxon>
        <taxon>Candidatus Nomuraibacteriota</taxon>
    </lineage>
</organism>
<comment type="caution">
    <text evidence="2">The sequence shown here is derived from an EMBL/GenBank/DDBJ whole genome shotgun (WGS) entry which is preliminary data.</text>
</comment>
<proteinExistence type="predicted"/>
<evidence type="ECO:0008006" key="4">
    <source>
        <dbReference type="Google" id="ProtNLM"/>
    </source>
</evidence>
<keyword evidence="1" id="KW-0472">Membrane</keyword>
<keyword evidence="1" id="KW-1133">Transmembrane helix</keyword>